<feature type="compositionally biased region" description="Low complexity" evidence="6">
    <location>
        <begin position="14"/>
        <end position="29"/>
    </location>
</feature>
<dbReference type="STRING" id="32264.T1KTN3"/>
<proteinExistence type="inferred from homology"/>
<dbReference type="eggNOG" id="KOG3826">
    <property type="taxonomic scope" value="Eukaryota"/>
</dbReference>
<feature type="transmembrane region" description="Helical" evidence="7">
    <location>
        <begin position="419"/>
        <end position="440"/>
    </location>
</feature>
<dbReference type="AlphaFoldDB" id="T1KTN3"/>
<dbReference type="InterPro" id="IPR006153">
    <property type="entry name" value="Cation/H_exchanger_TM"/>
</dbReference>
<organism evidence="9 10">
    <name type="scientific">Tetranychus urticae</name>
    <name type="common">Two-spotted spider mite</name>
    <dbReference type="NCBI Taxonomy" id="32264"/>
    <lineage>
        <taxon>Eukaryota</taxon>
        <taxon>Metazoa</taxon>
        <taxon>Ecdysozoa</taxon>
        <taxon>Arthropoda</taxon>
        <taxon>Chelicerata</taxon>
        <taxon>Arachnida</taxon>
        <taxon>Acari</taxon>
        <taxon>Acariformes</taxon>
        <taxon>Trombidiformes</taxon>
        <taxon>Prostigmata</taxon>
        <taxon>Eleutherengona</taxon>
        <taxon>Raphignathae</taxon>
        <taxon>Tetranychoidea</taxon>
        <taxon>Tetranychidae</taxon>
        <taxon>Tetranychus</taxon>
    </lineage>
</organism>
<dbReference type="InterPro" id="IPR038770">
    <property type="entry name" value="Na+/solute_symporter_sf"/>
</dbReference>
<protein>
    <recommendedName>
        <fullName evidence="8">Cation/H+ exchanger transmembrane domain-containing protein</fullName>
    </recommendedName>
</protein>
<feature type="transmembrane region" description="Helical" evidence="7">
    <location>
        <begin position="325"/>
        <end position="344"/>
    </location>
</feature>
<feature type="transmembrane region" description="Helical" evidence="7">
    <location>
        <begin position="47"/>
        <end position="70"/>
    </location>
</feature>
<feature type="transmembrane region" description="Helical" evidence="7">
    <location>
        <begin position="356"/>
        <end position="373"/>
    </location>
</feature>
<comment type="subcellular location">
    <subcellularLocation>
        <location evidence="1">Membrane</location>
        <topology evidence="1">Multi-pass membrane protein</topology>
    </subcellularLocation>
</comment>
<evidence type="ECO:0000256" key="3">
    <source>
        <dbReference type="ARBA" id="ARBA00022692"/>
    </source>
</evidence>
<keyword evidence="3 7" id="KW-0812">Transmembrane</keyword>
<dbReference type="PANTHER" id="PTHR31102">
    <property type="match status" value="1"/>
</dbReference>
<feature type="compositionally biased region" description="Polar residues" evidence="6">
    <location>
        <begin position="1"/>
        <end position="13"/>
    </location>
</feature>
<keyword evidence="10" id="KW-1185">Reference proteome</keyword>
<dbReference type="GO" id="GO:1902600">
    <property type="term" value="P:proton transmembrane transport"/>
    <property type="evidence" value="ECO:0007669"/>
    <property type="project" value="InterPro"/>
</dbReference>
<dbReference type="EnsemblMetazoa" id="tetur21g00380.1">
    <property type="protein sequence ID" value="tetur21g00380.1"/>
    <property type="gene ID" value="tetur21g00380"/>
</dbReference>
<evidence type="ECO:0000256" key="6">
    <source>
        <dbReference type="SAM" id="MobiDB-lite"/>
    </source>
</evidence>
<evidence type="ECO:0000256" key="5">
    <source>
        <dbReference type="ARBA" id="ARBA00023136"/>
    </source>
</evidence>
<dbReference type="GO" id="GO:0015297">
    <property type="term" value="F:antiporter activity"/>
    <property type="evidence" value="ECO:0007669"/>
    <property type="project" value="InterPro"/>
</dbReference>
<evidence type="ECO:0000313" key="10">
    <source>
        <dbReference type="Proteomes" id="UP000015104"/>
    </source>
</evidence>
<dbReference type="HOGENOM" id="CLU_875295_0_0_1"/>
<feature type="transmembrane region" description="Helical" evidence="7">
    <location>
        <begin position="265"/>
        <end position="282"/>
    </location>
</feature>
<dbReference type="EMBL" id="CAEY01000545">
    <property type="status" value="NOT_ANNOTATED_CDS"/>
    <property type="molecule type" value="Genomic_DNA"/>
</dbReference>
<evidence type="ECO:0000256" key="2">
    <source>
        <dbReference type="ARBA" id="ARBA00007367"/>
    </source>
</evidence>
<dbReference type="OrthoDB" id="423807at2759"/>
<dbReference type="InterPro" id="IPR051843">
    <property type="entry name" value="CPA1_transporter"/>
</dbReference>
<evidence type="ECO:0000256" key="7">
    <source>
        <dbReference type="SAM" id="Phobius"/>
    </source>
</evidence>
<dbReference type="GO" id="GO:0016020">
    <property type="term" value="C:membrane"/>
    <property type="evidence" value="ECO:0007669"/>
    <property type="project" value="UniProtKB-SubCell"/>
</dbReference>
<feature type="transmembrane region" description="Helical" evidence="7">
    <location>
        <begin position="127"/>
        <end position="145"/>
    </location>
</feature>
<dbReference type="Proteomes" id="UP000015104">
    <property type="component" value="Unassembled WGS sequence"/>
</dbReference>
<comment type="similarity">
    <text evidence="2">Belongs to the monovalent cation:proton antiporter 1 (CPA1) transporter (TC 2.A.36) family.</text>
</comment>
<feature type="transmembrane region" description="Helical" evidence="7">
    <location>
        <begin position="157"/>
        <end position="180"/>
    </location>
</feature>
<feature type="transmembrane region" description="Helical" evidence="7">
    <location>
        <begin position="385"/>
        <end position="407"/>
    </location>
</feature>
<feature type="transmembrane region" description="Helical" evidence="7">
    <location>
        <begin position="101"/>
        <end position="121"/>
    </location>
</feature>
<feature type="transmembrane region" description="Helical" evidence="7">
    <location>
        <begin position="455"/>
        <end position="477"/>
    </location>
</feature>
<evidence type="ECO:0000313" key="9">
    <source>
        <dbReference type="EnsemblMetazoa" id="tetur21g00380.1"/>
    </source>
</evidence>
<dbReference type="KEGG" id="tut:107367377"/>
<evidence type="ECO:0000256" key="4">
    <source>
        <dbReference type="ARBA" id="ARBA00022989"/>
    </source>
</evidence>
<name>T1KTN3_TETUR</name>
<sequence>MKANANGSPHQNRISVIGSPSIDDSISQSPEEAPTIAKKCISFITEWIIRAALCVLCWSLLWSICGPIALPPQSPLFSLLIIWITAYALGQCCLPFSLPPLLGMMIAGIILSNIPGNVIVLDSKISSSLRSIALTIILLRAGLGLDPKMIKSLSGVCFRLAFIPCLVEAVAIAITTHLIIGFPFQWGLLLGFVVGAVSPAVVVPAMIDLQQQGYGIEQGIPSLVIASSSVDDVLAITGFDVVLSFAFVRPDSSLVWNLVKGPGEALIGLIMGTLTGIFLWYFPRCSWKDLDSEETFDQFTANCQRFALTLTIGLASVFITNYLDIGGIGPLAALVVTFVAAIRWRPLNIDSQIEDGLKIAWLIFEPFLFSLIGAEIKFSQLKLDYLFPVTLCLIISLGFRCLASFLVLFGSELNLREKFFIAISWLPKATVQAAIGPVALDLARSRGDQQAIENGILVLTVAILSILLTAPIGAVLIKLSAPKLLRKPATKNTFEMQVS</sequence>
<feature type="region of interest" description="Disordered" evidence="6">
    <location>
        <begin position="1"/>
        <end position="29"/>
    </location>
</feature>
<keyword evidence="5 7" id="KW-0472">Membrane</keyword>
<dbReference type="OMA" id="VPMKRAF"/>
<feature type="transmembrane region" description="Helical" evidence="7">
    <location>
        <begin position="303"/>
        <end position="319"/>
    </location>
</feature>
<feature type="transmembrane region" description="Helical" evidence="7">
    <location>
        <begin position="76"/>
        <end position="94"/>
    </location>
</feature>
<feature type="domain" description="Cation/H+ exchanger transmembrane" evidence="8">
    <location>
        <begin position="93"/>
        <end position="474"/>
    </location>
</feature>
<reference evidence="10" key="1">
    <citation type="submission" date="2011-08" db="EMBL/GenBank/DDBJ databases">
        <authorList>
            <person name="Rombauts S."/>
        </authorList>
    </citation>
    <scope>NUCLEOTIDE SEQUENCE</scope>
    <source>
        <strain evidence="10">London</strain>
    </source>
</reference>
<reference evidence="9" key="2">
    <citation type="submission" date="2015-06" db="UniProtKB">
        <authorList>
            <consortium name="EnsemblMetazoa"/>
        </authorList>
    </citation>
    <scope>IDENTIFICATION</scope>
</reference>
<evidence type="ECO:0000259" key="8">
    <source>
        <dbReference type="Pfam" id="PF00999"/>
    </source>
</evidence>
<keyword evidence="4 7" id="KW-1133">Transmembrane helix</keyword>
<dbReference type="Pfam" id="PF00999">
    <property type="entry name" value="Na_H_Exchanger"/>
    <property type="match status" value="1"/>
</dbReference>
<dbReference type="Gene3D" id="1.20.1530.20">
    <property type="match status" value="1"/>
</dbReference>
<evidence type="ECO:0000256" key="1">
    <source>
        <dbReference type="ARBA" id="ARBA00004141"/>
    </source>
</evidence>
<gene>
    <name evidence="9" type="primary">107367377</name>
</gene>
<feature type="transmembrane region" description="Helical" evidence="7">
    <location>
        <begin position="186"/>
        <end position="207"/>
    </location>
</feature>
<dbReference type="PANTHER" id="PTHR31102:SF1">
    <property type="entry name" value="CATION_H+ EXCHANGER DOMAIN-CONTAINING PROTEIN"/>
    <property type="match status" value="1"/>
</dbReference>
<accession>T1KTN3</accession>